<name>A0ABS7CY17_9BACT</name>
<gene>
    <name evidence="2" type="ORF">K0O23_16550</name>
</gene>
<evidence type="ECO:0000313" key="2">
    <source>
        <dbReference type="EMBL" id="MBW7468688.1"/>
    </source>
</evidence>
<feature type="region of interest" description="Disordered" evidence="1">
    <location>
        <begin position="27"/>
        <end position="58"/>
    </location>
</feature>
<sequence length="102" mass="11837">MLITKEKFLTETYLEVAERLDDTLVQKRGNTQRQSIHKKRRNSLKEGGKAAFNSSEKKVTANAPLHVPDLNEVSYSDFILYNYGQVYQRQYSQVKSDKPKQV</sequence>
<dbReference type="EMBL" id="JAHYXK010000017">
    <property type="protein sequence ID" value="MBW7468688.1"/>
    <property type="molecule type" value="Genomic_DNA"/>
</dbReference>
<proteinExistence type="predicted"/>
<protein>
    <submittedName>
        <fullName evidence="2">Uncharacterized protein</fullName>
    </submittedName>
</protein>
<comment type="caution">
    <text evidence="2">The sequence shown here is derived from an EMBL/GenBank/DDBJ whole genome shotgun (WGS) entry which is preliminary data.</text>
</comment>
<dbReference type="RefSeq" id="WP_219878557.1">
    <property type="nucleotide sequence ID" value="NZ_JAHYXK010000017.1"/>
</dbReference>
<evidence type="ECO:0000313" key="3">
    <source>
        <dbReference type="Proteomes" id="UP000813018"/>
    </source>
</evidence>
<reference evidence="2 3" key="1">
    <citation type="journal article" date="2016" name="Int. J. Syst. Evol. Microbiol.">
        <title>Pontibacter aydingkolensis sp. nov., isolated from soil of a salt lake.</title>
        <authorList>
            <person name="Osman G."/>
            <person name="Zhang T."/>
            <person name="Lou K."/>
            <person name="Gao Y."/>
            <person name="Chang W."/>
            <person name="Lin Q."/>
            <person name="Yang H.M."/>
            <person name="Huo X.D."/>
            <person name="Wang N."/>
        </authorList>
    </citation>
    <scope>NUCLEOTIDE SEQUENCE [LARGE SCALE GENOMIC DNA]</scope>
    <source>
        <strain evidence="2 3">KACC 19255</strain>
    </source>
</reference>
<dbReference type="Proteomes" id="UP000813018">
    <property type="component" value="Unassembled WGS sequence"/>
</dbReference>
<keyword evidence="3" id="KW-1185">Reference proteome</keyword>
<organism evidence="2 3">
    <name type="scientific">Pontibacter aydingkolensis</name>
    <dbReference type="NCBI Taxonomy" id="1911536"/>
    <lineage>
        <taxon>Bacteria</taxon>
        <taxon>Pseudomonadati</taxon>
        <taxon>Bacteroidota</taxon>
        <taxon>Cytophagia</taxon>
        <taxon>Cytophagales</taxon>
        <taxon>Hymenobacteraceae</taxon>
        <taxon>Pontibacter</taxon>
    </lineage>
</organism>
<evidence type="ECO:0000256" key="1">
    <source>
        <dbReference type="SAM" id="MobiDB-lite"/>
    </source>
</evidence>
<accession>A0ABS7CY17</accession>